<organism evidence="1">
    <name type="scientific">marine sediment metagenome</name>
    <dbReference type="NCBI Taxonomy" id="412755"/>
    <lineage>
        <taxon>unclassified sequences</taxon>
        <taxon>metagenomes</taxon>
        <taxon>ecological metagenomes</taxon>
    </lineage>
</organism>
<sequence length="181" mass="19608">GHLLALYVEEPPPALRPVAEVLEAVHSQGGLCIIPHPLAWLTRSLGQRTIERIMTTGGDGVYFDGIEVGNGTFAARMSVKKAIRLNQERYHLAEVGGSDAHFLTAVGSAYTLFPGSTADDLRRAILDKQSKAASGRHPSLLEIGPGQVARQAWRGLTVTPRTLGWGPTAKSFVKRIFPFVR</sequence>
<dbReference type="InterPro" id="IPR016195">
    <property type="entry name" value="Pol/histidinol_Pase-like"/>
</dbReference>
<dbReference type="EMBL" id="BARS01008913">
    <property type="protein sequence ID" value="GAF67944.1"/>
    <property type="molecule type" value="Genomic_DNA"/>
</dbReference>
<protein>
    <recommendedName>
        <fullName evidence="2">PHP domain-containing protein</fullName>
    </recommendedName>
</protein>
<dbReference type="Gene3D" id="3.20.20.140">
    <property type="entry name" value="Metal-dependent hydrolases"/>
    <property type="match status" value="1"/>
</dbReference>
<gene>
    <name evidence="1" type="ORF">S01H1_16880</name>
</gene>
<feature type="non-terminal residue" evidence="1">
    <location>
        <position position="1"/>
    </location>
</feature>
<proteinExistence type="predicted"/>
<evidence type="ECO:0008006" key="2">
    <source>
        <dbReference type="Google" id="ProtNLM"/>
    </source>
</evidence>
<accession>X0RGE6</accession>
<evidence type="ECO:0000313" key="1">
    <source>
        <dbReference type="EMBL" id="GAF67944.1"/>
    </source>
</evidence>
<name>X0RGE6_9ZZZZ</name>
<reference evidence="1" key="1">
    <citation type="journal article" date="2014" name="Front. Microbiol.">
        <title>High frequency of phylogenetically diverse reductive dehalogenase-homologous genes in deep subseafloor sedimentary metagenomes.</title>
        <authorList>
            <person name="Kawai M."/>
            <person name="Futagami T."/>
            <person name="Toyoda A."/>
            <person name="Takaki Y."/>
            <person name="Nishi S."/>
            <person name="Hori S."/>
            <person name="Arai W."/>
            <person name="Tsubouchi T."/>
            <person name="Morono Y."/>
            <person name="Uchiyama I."/>
            <person name="Ito T."/>
            <person name="Fujiyama A."/>
            <person name="Inagaki F."/>
            <person name="Takami H."/>
        </authorList>
    </citation>
    <scope>NUCLEOTIDE SEQUENCE</scope>
    <source>
        <strain evidence="1">Expedition CK06-06</strain>
    </source>
</reference>
<dbReference type="SUPFAM" id="SSF89550">
    <property type="entry name" value="PHP domain-like"/>
    <property type="match status" value="1"/>
</dbReference>
<comment type="caution">
    <text evidence="1">The sequence shown here is derived from an EMBL/GenBank/DDBJ whole genome shotgun (WGS) entry which is preliminary data.</text>
</comment>
<dbReference type="AlphaFoldDB" id="X0RGE6"/>
<dbReference type="Pfam" id="PF13263">
    <property type="entry name" value="PHP_C"/>
    <property type="match status" value="1"/>
</dbReference>